<sequence>MRNSHRLRFSKLGRAKYISHLDLMSTFQRAFLRAGIEIKHTEGFHPHAFVSIPLPLSVGFSSECEVLDFELVGETAKESVPARLNAVMPEGIVVQKCYDAETPVKALTYVNYILSLEYENGAPFGAETAIRELLGREGLVVVKKSRKAKSGQVEVDIIPLIAKYTCEGRRDTIALDVVIRAQNPGLNPELIMKAIRTECPDAAPDFVTFHRKDVLDAGFRSWE</sequence>
<comment type="caution">
    <text evidence="2">The sequence shown here is derived from an EMBL/GenBank/DDBJ whole genome shotgun (WGS) entry which is preliminary data.</text>
</comment>
<keyword evidence="3" id="KW-1185">Reference proteome</keyword>
<dbReference type="EMBL" id="JACOPQ010000002">
    <property type="protein sequence ID" value="MBC5736234.1"/>
    <property type="molecule type" value="Genomic_DNA"/>
</dbReference>
<dbReference type="NCBIfam" id="TIGR03936">
    <property type="entry name" value="sam_1_link_chp"/>
    <property type="match status" value="1"/>
</dbReference>
<organism evidence="2 3">
    <name type="scientific">Lawsonibacter faecis</name>
    <dbReference type="NCBI Taxonomy" id="2763052"/>
    <lineage>
        <taxon>Bacteria</taxon>
        <taxon>Bacillati</taxon>
        <taxon>Bacillota</taxon>
        <taxon>Clostridia</taxon>
        <taxon>Eubacteriales</taxon>
        <taxon>Oscillospiraceae</taxon>
        <taxon>Lawsonibacter</taxon>
    </lineage>
</organism>
<gene>
    <name evidence="2" type="ORF">H8S62_04320</name>
</gene>
<name>A0A8J6MCF3_9FIRM</name>
<dbReference type="AlphaFoldDB" id="A0A8J6MCF3"/>
<dbReference type="InterPro" id="IPR018768">
    <property type="entry name" value="DUF2344"/>
</dbReference>
<feature type="domain" description="DUF2344" evidence="1">
    <location>
        <begin position="6"/>
        <end position="188"/>
    </location>
</feature>
<dbReference type="Pfam" id="PF10105">
    <property type="entry name" value="DUF2344"/>
    <property type="match status" value="1"/>
</dbReference>
<accession>A0A8J6MCF3</accession>
<reference evidence="2" key="1">
    <citation type="submission" date="2020-08" db="EMBL/GenBank/DDBJ databases">
        <title>Genome public.</title>
        <authorList>
            <person name="Liu C."/>
            <person name="Sun Q."/>
        </authorList>
    </citation>
    <scope>NUCLEOTIDE SEQUENCE</scope>
    <source>
        <strain evidence="2">NSJ-52</strain>
    </source>
</reference>
<protein>
    <submittedName>
        <fullName evidence="2">DUF2344 domain-containing protein</fullName>
    </submittedName>
</protein>
<dbReference type="Proteomes" id="UP000607645">
    <property type="component" value="Unassembled WGS sequence"/>
</dbReference>
<evidence type="ECO:0000313" key="3">
    <source>
        <dbReference type="Proteomes" id="UP000607645"/>
    </source>
</evidence>
<dbReference type="RefSeq" id="WP_155152118.1">
    <property type="nucleotide sequence ID" value="NZ_JACOPQ010000002.1"/>
</dbReference>
<evidence type="ECO:0000259" key="1">
    <source>
        <dbReference type="Pfam" id="PF10105"/>
    </source>
</evidence>
<proteinExistence type="predicted"/>
<evidence type="ECO:0000313" key="2">
    <source>
        <dbReference type="EMBL" id="MBC5736234.1"/>
    </source>
</evidence>